<keyword evidence="1" id="KW-0472">Membrane</keyword>
<evidence type="ECO:0000256" key="1">
    <source>
        <dbReference type="SAM" id="Phobius"/>
    </source>
</evidence>
<reference evidence="2" key="1">
    <citation type="journal article" date="2023" name="G3 (Bethesda)">
        <title>Whole genome assemblies of Zophobas morio and Tenebrio molitor.</title>
        <authorList>
            <person name="Kaur S."/>
            <person name="Stinson S.A."/>
            <person name="diCenzo G.C."/>
        </authorList>
    </citation>
    <scope>NUCLEOTIDE SEQUENCE</scope>
    <source>
        <strain evidence="2">QUZm001</strain>
    </source>
</reference>
<proteinExistence type="predicted"/>
<keyword evidence="1" id="KW-0812">Transmembrane</keyword>
<gene>
    <name evidence="2" type="ORF">Zmor_022049</name>
</gene>
<dbReference type="AlphaFoldDB" id="A0AA38I7F4"/>
<feature type="transmembrane region" description="Helical" evidence="1">
    <location>
        <begin position="237"/>
        <end position="260"/>
    </location>
</feature>
<keyword evidence="3" id="KW-1185">Reference proteome</keyword>
<dbReference type="EMBL" id="JALNTZ010000006">
    <property type="protein sequence ID" value="KAJ3650356.1"/>
    <property type="molecule type" value="Genomic_DNA"/>
</dbReference>
<protein>
    <submittedName>
        <fullName evidence="2">Uncharacterized protein</fullName>
    </submittedName>
</protein>
<evidence type="ECO:0000313" key="3">
    <source>
        <dbReference type="Proteomes" id="UP001168821"/>
    </source>
</evidence>
<organism evidence="2 3">
    <name type="scientific">Zophobas morio</name>
    <dbReference type="NCBI Taxonomy" id="2755281"/>
    <lineage>
        <taxon>Eukaryota</taxon>
        <taxon>Metazoa</taxon>
        <taxon>Ecdysozoa</taxon>
        <taxon>Arthropoda</taxon>
        <taxon>Hexapoda</taxon>
        <taxon>Insecta</taxon>
        <taxon>Pterygota</taxon>
        <taxon>Neoptera</taxon>
        <taxon>Endopterygota</taxon>
        <taxon>Coleoptera</taxon>
        <taxon>Polyphaga</taxon>
        <taxon>Cucujiformia</taxon>
        <taxon>Tenebrionidae</taxon>
        <taxon>Zophobas</taxon>
    </lineage>
</organism>
<accession>A0AA38I7F4</accession>
<sequence>MTKITEVSQDSSSSFGDTTEETRVRKFAKHMLKSSLFIGTFLEKRFVEPLNAYRDVIKVADDESDFIENLKAVKKRCARFFFKDVWIGITEPSTIGAPAGYNLWVTLDEEVFGSYWYKIKNVEFRPNEVKVKVEVVRPVSREKTPVHNITPQQILEDVSHSDIKGLGLKLNNFFKERFSDFFTETVTWENIKQTAIFLFLLVSALVTFLVHAIQYLLDYVLKLVHEMSGFVKVCSPIIISFMKLIMNTINGFYTLIAIMWRDRSPPKVNQNVYQISPFEAPYYGNMRALPYQSGDFARARGNRNYRSSVKITPLD</sequence>
<dbReference type="Proteomes" id="UP001168821">
    <property type="component" value="Unassembled WGS sequence"/>
</dbReference>
<name>A0AA38I7F4_9CUCU</name>
<evidence type="ECO:0000313" key="2">
    <source>
        <dbReference type="EMBL" id="KAJ3650356.1"/>
    </source>
</evidence>
<feature type="transmembrane region" description="Helical" evidence="1">
    <location>
        <begin position="195"/>
        <end position="217"/>
    </location>
</feature>
<keyword evidence="1" id="KW-1133">Transmembrane helix</keyword>
<comment type="caution">
    <text evidence="2">The sequence shown here is derived from an EMBL/GenBank/DDBJ whole genome shotgun (WGS) entry which is preliminary data.</text>
</comment>